<sequence length="328" mass="36717">VSGALIYGDPFLAEEGLAKLVKDRGFEDLLESNCHRFSYPNVTFEQLKLTCDAMPFLSTTRLVIVRNLLSSFDSRSKQGDSNKATTSSWKGLSDYLSVMPDSTELIFVDGFLNSNNWMLRELRGKTKIESYPAPRRSDLALWIRQRVSDRGSRISPSALTLLIHHVGSDLRTLDSEIEKLTLFVGERPIGESNVLALVSDVREANIFVAVDAVIESKGDLALRLIQKIRLGGAGAMYVLSMIGRQLRLVTLVKELQEAQTPYSDMGKRLQIKSDFVVQKTISQAKLVSWKRIMFLYDQVLAADQRIKKGILDEDLALELFVTEAVGLD</sequence>
<accession>A0A382A0B9</accession>
<evidence type="ECO:0000256" key="7">
    <source>
        <dbReference type="ARBA" id="ARBA00034754"/>
    </source>
</evidence>
<dbReference type="Gene3D" id="1.10.8.60">
    <property type="match status" value="1"/>
</dbReference>
<evidence type="ECO:0000256" key="1">
    <source>
        <dbReference type="ARBA" id="ARBA00012417"/>
    </source>
</evidence>
<comment type="similarity">
    <text evidence="7">Belongs to the DNA polymerase HolA subunit family.</text>
</comment>
<dbReference type="NCBIfam" id="TIGR01128">
    <property type="entry name" value="holA"/>
    <property type="match status" value="1"/>
</dbReference>
<keyword evidence="5" id="KW-0235">DNA replication</keyword>
<dbReference type="AlphaFoldDB" id="A0A382A0B9"/>
<dbReference type="Gene3D" id="3.40.50.300">
    <property type="entry name" value="P-loop containing nucleotide triphosphate hydrolases"/>
    <property type="match status" value="1"/>
</dbReference>
<evidence type="ECO:0000256" key="3">
    <source>
        <dbReference type="ARBA" id="ARBA00022679"/>
    </source>
</evidence>
<dbReference type="GO" id="GO:0006261">
    <property type="term" value="P:DNA-templated DNA replication"/>
    <property type="evidence" value="ECO:0007669"/>
    <property type="project" value="TreeGrafter"/>
</dbReference>
<evidence type="ECO:0000259" key="10">
    <source>
        <dbReference type="Pfam" id="PF21694"/>
    </source>
</evidence>
<dbReference type="EC" id="2.7.7.7" evidence="1"/>
<dbReference type="Pfam" id="PF06144">
    <property type="entry name" value="DNA_pol3_delta"/>
    <property type="match status" value="1"/>
</dbReference>
<feature type="non-terminal residue" evidence="11">
    <location>
        <position position="1"/>
    </location>
</feature>
<dbReference type="InterPro" id="IPR027417">
    <property type="entry name" value="P-loop_NTPase"/>
</dbReference>
<dbReference type="GO" id="GO:0003887">
    <property type="term" value="F:DNA-directed DNA polymerase activity"/>
    <property type="evidence" value="ECO:0007669"/>
    <property type="project" value="UniProtKB-KW"/>
</dbReference>
<dbReference type="GO" id="GO:0009360">
    <property type="term" value="C:DNA polymerase III complex"/>
    <property type="evidence" value="ECO:0007669"/>
    <property type="project" value="InterPro"/>
</dbReference>
<organism evidence="11">
    <name type="scientific">marine metagenome</name>
    <dbReference type="NCBI Taxonomy" id="408172"/>
    <lineage>
        <taxon>unclassified sequences</taxon>
        <taxon>metagenomes</taxon>
        <taxon>ecological metagenomes</taxon>
    </lineage>
</organism>
<evidence type="ECO:0000256" key="8">
    <source>
        <dbReference type="ARBA" id="ARBA00049244"/>
    </source>
</evidence>
<dbReference type="Gene3D" id="1.20.272.10">
    <property type="match status" value="1"/>
</dbReference>
<evidence type="ECO:0000256" key="6">
    <source>
        <dbReference type="ARBA" id="ARBA00022932"/>
    </source>
</evidence>
<dbReference type="CDD" id="cd18138">
    <property type="entry name" value="HLD_clamp_pol_III_delta"/>
    <property type="match status" value="1"/>
</dbReference>
<keyword evidence="3" id="KW-0808">Transferase</keyword>
<reference evidence="11" key="1">
    <citation type="submission" date="2018-05" db="EMBL/GenBank/DDBJ databases">
        <authorList>
            <person name="Lanie J.A."/>
            <person name="Ng W.-L."/>
            <person name="Kazmierczak K.M."/>
            <person name="Andrzejewski T.M."/>
            <person name="Davidsen T.M."/>
            <person name="Wayne K.J."/>
            <person name="Tettelin H."/>
            <person name="Glass J.I."/>
            <person name="Rusch D."/>
            <person name="Podicherti R."/>
            <person name="Tsui H.-C.T."/>
            <person name="Winkler M.E."/>
        </authorList>
    </citation>
    <scope>NUCLEOTIDE SEQUENCE</scope>
</reference>
<protein>
    <recommendedName>
        <fullName evidence="2">DNA polymerase III subunit delta</fullName>
        <ecNumber evidence="1">2.7.7.7</ecNumber>
    </recommendedName>
</protein>
<comment type="catalytic activity">
    <reaction evidence="8">
        <text>DNA(n) + a 2'-deoxyribonucleoside 5'-triphosphate = DNA(n+1) + diphosphate</text>
        <dbReference type="Rhea" id="RHEA:22508"/>
        <dbReference type="Rhea" id="RHEA-COMP:17339"/>
        <dbReference type="Rhea" id="RHEA-COMP:17340"/>
        <dbReference type="ChEBI" id="CHEBI:33019"/>
        <dbReference type="ChEBI" id="CHEBI:61560"/>
        <dbReference type="ChEBI" id="CHEBI:173112"/>
        <dbReference type="EC" id="2.7.7.7"/>
    </reaction>
</comment>
<dbReference type="PANTHER" id="PTHR34388">
    <property type="entry name" value="DNA POLYMERASE III SUBUNIT DELTA"/>
    <property type="match status" value="1"/>
</dbReference>
<dbReference type="PANTHER" id="PTHR34388:SF1">
    <property type="entry name" value="DNA POLYMERASE III SUBUNIT DELTA"/>
    <property type="match status" value="1"/>
</dbReference>
<dbReference type="SUPFAM" id="SSF48019">
    <property type="entry name" value="post-AAA+ oligomerization domain-like"/>
    <property type="match status" value="1"/>
</dbReference>
<dbReference type="EMBL" id="UINC01023201">
    <property type="protein sequence ID" value="SVA94393.1"/>
    <property type="molecule type" value="Genomic_DNA"/>
</dbReference>
<proteinExistence type="inferred from homology"/>
<dbReference type="InterPro" id="IPR005790">
    <property type="entry name" value="DNA_polIII_delta"/>
</dbReference>
<dbReference type="InterPro" id="IPR048466">
    <property type="entry name" value="DNA_pol3_delta-like_C"/>
</dbReference>
<evidence type="ECO:0000259" key="9">
    <source>
        <dbReference type="Pfam" id="PF06144"/>
    </source>
</evidence>
<dbReference type="SUPFAM" id="SSF52540">
    <property type="entry name" value="P-loop containing nucleoside triphosphate hydrolases"/>
    <property type="match status" value="1"/>
</dbReference>
<name>A0A382A0B9_9ZZZZ</name>
<dbReference type="InterPro" id="IPR010372">
    <property type="entry name" value="DNA_pol3_delta_N"/>
</dbReference>
<keyword evidence="6" id="KW-0239">DNA-directed DNA polymerase</keyword>
<dbReference type="Pfam" id="PF21694">
    <property type="entry name" value="DNA_pol3_delta_C"/>
    <property type="match status" value="1"/>
</dbReference>
<evidence type="ECO:0000256" key="2">
    <source>
        <dbReference type="ARBA" id="ARBA00017703"/>
    </source>
</evidence>
<evidence type="ECO:0000256" key="4">
    <source>
        <dbReference type="ARBA" id="ARBA00022695"/>
    </source>
</evidence>
<dbReference type="InterPro" id="IPR008921">
    <property type="entry name" value="DNA_pol3_clamp-load_cplx_C"/>
</dbReference>
<feature type="domain" description="DNA polymerase III delta subunit-like C-terminal" evidence="10">
    <location>
        <begin position="203"/>
        <end position="323"/>
    </location>
</feature>
<feature type="domain" description="DNA polymerase III delta N-terminal" evidence="9">
    <location>
        <begin position="7"/>
        <end position="108"/>
    </location>
</feature>
<dbReference type="GO" id="GO:0003677">
    <property type="term" value="F:DNA binding"/>
    <property type="evidence" value="ECO:0007669"/>
    <property type="project" value="InterPro"/>
</dbReference>
<evidence type="ECO:0000256" key="5">
    <source>
        <dbReference type="ARBA" id="ARBA00022705"/>
    </source>
</evidence>
<keyword evidence="4" id="KW-0548">Nucleotidyltransferase</keyword>
<gene>
    <name evidence="11" type="ORF">METZ01_LOCUS147247</name>
</gene>
<evidence type="ECO:0000313" key="11">
    <source>
        <dbReference type="EMBL" id="SVA94393.1"/>
    </source>
</evidence>